<gene>
    <name evidence="1" type="ORF">CB695_16550</name>
</gene>
<dbReference type="EMBL" id="AAMIYH010000015">
    <property type="protein sequence ID" value="EDH8303080.1"/>
    <property type="molecule type" value="Genomic_DNA"/>
</dbReference>
<accession>A0A635R8F0</accession>
<proteinExistence type="predicted"/>
<name>A0A635R8F0_SALET</name>
<comment type="caution">
    <text evidence="1">The sequence shown here is derived from an EMBL/GenBank/DDBJ whole genome shotgun (WGS) entry which is preliminary data.</text>
</comment>
<organism evidence="1">
    <name type="scientific">Salmonella enterica subsp. enterica serovar Chester</name>
    <dbReference type="NCBI Taxonomy" id="149386"/>
    <lineage>
        <taxon>Bacteria</taxon>
        <taxon>Pseudomonadati</taxon>
        <taxon>Pseudomonadota</taxon>
        <taxon>Gammaproteobacteria</taxon>
        <taxon>Enterobacterales</taxon>
        <taxon>Enterobacteriaceae</taxon>
        <taxon>Salmonella</taxon>
    </lineage>
</organism>
<reference evidence="1" key="1">
    <citation type="submission" date="2018-07" db="EMBL/GenBank/DDBJ databases">
        <authorList>
            <person name="Ashton P.M."/>
            <person name="Dallman T."/>
            <person name="Nair S."/>
            <person name="De Pinna E."/>
            <person name="Peters T."/>
            <person name="Grant K."/>
        </authorList>
    </citation>
    <scope>NUCLEOTIDE SEQUENCE</scope>
    <source>
        <strain evidence="1">368335</strain>
    </source>
</reference>
<sequence length="148" mass="16825">MSKTHVNYNIVVEELSKGLTDLDSKDNPFTERYGPNALSEFRTIRYGTGRQTGLTDFGVELAKNHKGKVLFVNPKGFLEDDVLFRLGLEDLPENITQISGYQMGTEKEKYSLVIVDNAGVFFSMFRYMKFFRLLANSVTKDVVIHLMG</sequence>
<dbReference type="AlphaFoldDB" id="A0A635R8F0"/>
<evidence type="ECO:0000313" key="1">
    <source>
        <dbReference type="EMBL" id="EDH8303080.1"/>
    </source>
</evidence>
<protein>
    <submittedName>
        <fullName evidence="1">Uncharacterized protein</fullName>
    </submittedName>
</protein>